<dbReference type="PANTHER" id="PTHR12345">
    <property type="entry name" value="SYNTENIN RELATED"/>
    <property type="match status" value="1"/>
</dbReference>
<keyword evidence="3" id="KW-0963">Cytoplasm</keyword>
<keyword evidence="5" id="KW-0677">Repeat</keyword>
<reference evidence="15" key="1">
    <citation type="submission" date="2025-08" db="UniProtKB">
        <authorList>
            <consortium name="Ensembl"/>
        </authorList>
    </citation>
    <scope>IDENTIFICATION</scope>
</reference>
<evidence type="ECO:0000256" key="10">
    <source>
        <dbReference type="ARBA" id="ARBA00078850"/>
    </source>
</evidence>
<dbReference type="GO" id="GO:0001540">
    <property type="term" value="F:amyloid-beta binding"/>
    <property type="evidence" value="ECO:0007669"/>
    <property type="project" value="TreeGrafter"/>
</dbReference>
<feature type="compositionally biased region" description="Basic and acidic residues" evidence="12">
    <location>
        <begin position="103"/>
        <end position="122"/>
    </location>
</feature>
<dbReference type="InterPro" id="IPR006020">
    <property type="entry name" value="PTB/PI_dom"/>
</dbReference>
<feature type="compositionally biased region" description="Basic and acidic residues" evidence="12">
    <location>
        <begin position="693"/>
        <end position="707"/>
    </location>
</feature>
<protein>
    <recommendedName>
        <fullName evidence="8">Amyloid-beta A4 precursor protein-binding family A member 3</fullName>
    </recommendedName>
    <alternativeName>
        <fullName evidence="10">Adapter protein X11gamma</fullName>
    </alternativeName>
    <alternativeName>
        <fullName evidence="9">Neuron-specific X11L2 protein</fullName>
    </alternativeName>
    <alternativeName>
        <fullName evidence="11">Neuronal Munc18-1-interacting protein 3</fullName>
    </alternativeName>
</protein>
<feature type="compositionally biased region" description="Polar residues" evidence="12">
    <location>
        <begin position="291"/>
        <end position="314"/>
    </location>
</feature>
<feature type="compositionally biased region" description="Low complexity" evidence="12">
    <location>
        <begin position="338"/>
        <end position="362"/>
    </location>
</feature>
<dbReference type="PROSITE" id="PS01179">
    <property type="entry name" value="PID"/>
    <property type="match status" value="1"/>
</dbReference>
<dbReference type="Gene3D" id="2.30.29.30">
    <property type="entry name" value="Pleckstrin-homology domain (PH domain)/Phosphotyrosine-binding domain (PTB)"/>
    <property type="match status" value="1"/>
</dbReference>
<feature type="domain" description="PID" evidence="13">
    <location>
        <begin position="771"/>
        <end position="946"/>
    </location>
</feature>
<feature type="compositionally biased region" description="Low complexity" evidence="12">
    <location>
        <begin position="249"/>
        <end position="267"/>
    </location>
</feature>
<gene>
    <name evidence="15" type="primary">LOC115197709</name>
</gene>
<evidence type="ECO:0000256" key="3">
    <source>
        <dbReference type="ARBA" id="ARBA00022490"/>
    </source>
</evidence>
<evidence type="ECO:0000259" key="14">
    <source>
        <dbReference type="PROSITE" id="PS50106"/>
    </source>
</evidence>
<dbReference type="GeneTree" id="ENSGT00940000158943"/>
<dbReference type="FunFam" id="2.30.42.10:FF:000017">
    <property type="entry name" value="Amyloid beta A4 protein-binding family A member 1"/>
    <property type="match status" value="1"/>
</dbReference>
<feature type="compositionally biased region" description="Basic and acidic residues" evidence="12">
    <location>
        <begin position="183"/>
        <end position="203"/>
    </location>
</feature>
<dbReference type="Ensembl" id="ENSSTUT00000112707.1">
    <property type="protein sequence ID" value="ENSSTUP00000105103.1"/>
    <property type="gene ID" value="ENSSTUG00000046889.1"/>
</dbReference>
<dbReference type="Pfam" id="PF00640">
    <property type="entry name" value="PID"/>
    <property type="match status" value="1"/>
</dbReference>
<feature type="compositionally biased region" description="Polar residues" evidence="12">
    <location>
        <begin position="736"/>
        <end position="754"/>
    </location>
</feature>
<feature type="compositionally biased region" description="Low complexity" evidence="12">
    <location>
        <begin position="634"/>
        <end position="672"/>
    </location>
</feature>
<proteinExistence type="predicted"/>
<keyword evidence="16" id="KW-1185">Reference proteome</keyword>
<dbReference type="PANTHER" id="PTHR12345:SF12">
    <property type="entry name" value="AMYLOID-BETA A4 PRECURSOR PROTEIN-BINDING FAMILY A MEMBER 2"/>
    <property type="match status" value="1"/>
</dbReference>
<evidence type="ECO:0000256" key="4">
    <source>
        <dbReference type="ARBA" id="ARBA00022553"/>
    </source>
</evidence>
<dbReference type="Gene3D" id="2.30.42.10">
    <property type="match status" value="2"/>
</dbReference>
<dbReference type="InParanoid" id="A0A674E9U5"/>
<evidence type="ECO:0000256" key="6">
    <source>
        <dbReference type="ARBA" id="ARBA00022990"/>
    </source>
</evidence>
<dbReference type="Pfam" id="PF00595">
    <property type="entry name" value="PDZ"/>
    <property type="match status" value="2"/>
</dbReference>
<dbReference type="InterPro" id="IPR036034">
    <property type="entry name" value="PDZ_sf"/>
</dbReference>
<dbReference type="GO" id="GO:0048471">
    <property type="term" value="C:perinuclear region of cytoplasm"/>
    <property type="evidence" value="ECO:0007669"/>
    <property type="project" value="UniProtKB-SubCell"/>
</dbReference>
<feature type="domain" description="PDZ" evidence="14">
    <location>
        <begin position="959"/>
        <end position="1044"/>
    </location>
</feature>
<dbReference type="SMART" id="SM00462">
    <property type="entry name" value="PTB"/>
    <property type="match status" value="1"/>
</dbReference>
<evidence type="ECO:0000256" key="2">
    <source>
        <dbReference type="ARBA" id="ARBA00022448"/>
    </source>
</evidence>
<keyword evidence="2" id="KW-0813">Transport</keyword>
<keyword evidence="6" id="KW-0007">Acetylation</keyword>
<accession>A0A674E9U5</accession>
<sequence length="1140" mass="125696">MGETEEERDVTTYTEEDSEETEDREQEKTPSSHQEKYGERMREGEREGERMREGEREGEKMREGEREEERMREGERMRGGKRGDRDREDGEVCRVQEQTSSHQRKEERTRKGDREDNDRAEVEVFSIGNCNTHEDSKISVCVSESTQRAPYRGSGGGRDWTCEAPQRAHKEVKRQGKGGGRGGRSERGGGRSGREGGRVVRETDGEEYADQIVSEMKVYMSSSSSSETQDCREAAFRPRPPRPRPRPRSGPSSSTPHPHQTQPHTQQAKARPKQTYQTHTYLTEVDPVPKQVQNPQLQAQSDVRQNQQTKTQNCREGPIRPRPRSGPNTPHPHPPQTPAQMQHIQAHQIQAQYRQAQPTQAQTHKRQAPTHPTQAQTHKRQAPTHPTQAQTKQHHGESPVSPGPNSDSPRPTSDSPRPISDSPGPTSDSTKPTSDSPRPISDSPGPISDSPRPNFDSPRPNSDSPMPNSDSPGPISDRPRPISDSPRPISDSPRPISDSPRPTSDSPRPTSDSPRPISDSPGPTSDSPRPISDSPRPISESPRPISDSPGPTSDSPRPISDSPGPTSDSPRPISDSPRPISDSPRPISDSPRPTSPPSHNAQTQDHTPHTRQTEQHCREITTSRSAKPPSPLLQETQTQTQVQAQTQVQTQQPRRDSTTSPSPRPTSDSSSSLDKHPRAIKPSTSTALPASHHNTEPQRESPDDRQTRTQTHKQMPHDVSEQQPGRPHCPEPQALQEDSNSTPQPEPTQNNASFPSFVDVPGPCEPEDLIDGIIFAANYLGSTRLLSNKNPSKRTRMAQAQEAVSQVKIQDGDSQTVKEVDLFISTKAVKVLNADSQETLMDSALRSISYIADIGSIVVLMARIRTSDTSSQDCSEADLSCSEGQRQYRMICYVFESEDAQLIAQSIGQAFSVAYREFLRANGINPKDLSQKQYSDIINSQEMYNDDLVHFSNSDNCKELELEKQKGESLGVVIVESGWGSILPTVILANMLNSGPAARSGKLSVGDQIMSINNTSLVGLPLATCQSIIKGLKSQVQVKLSIVSCPPVTTVLIKRPDLKFQLGFSVQNGIICSLMRGGIAERGGVRVGHRIIEINGQSVVAMLHEKIVQTLSVSVGEINMKTMPAVMFRLLTGQEIPVYI</sequence>
<reference evidence="15" key="2">
    <citation type="submission" date="2025-09" db="UniProtKB">
        <authorList>
            <consortium name="Ensembl"/>
        </authorList>
    </citation>
    <scope>IDENTIFICATION</scope>
</reference>
<dbReference type="InterPro" id="IPR001478">
    <property type="entry name" value="PDZ"/>
</dbReference>
<dbReference type="GO" id="GO:0007268">
    <property type="term" value="P:chemical synaptic transmission"/>
    <property type="evidence" value="ECO:0007669"/>
    <property type="project" value="TreeGrafter"/>
</dbReference>
<dbReference type="SUPFAM" id="SSF50729">
    <property type="entry name" value="PH domain-like"/>
    <property type="match status" value="1"/>
</dbReference>
<dbReference type="GO" id="GO:0005886">
    <property type="term" value="C:plasma membrane"/>
    <property type="evidence" value="ECO:0007669"/>
    <property type="project" value="TreeGrafter"/>
</dbReference>
<comment type="subcellular location">
    <subcellularLocation>
        <location evidence="1">Cytoplasm</location>
        <location evidence="1">Perinuclear region</location>
    </subcellularLocation>
</comment>
<dbReference type="FunFam" id="2.30.29.30:FF:000222">
    <property type="entry name" value="amyloid beta A4 precursor protein-binding family A member 3"/>
    <property type="match status" value="1"/>
</dbReference>
<evidence type="ECO:0000256" key="9">
    <source>
        <dbReference type="ARBA" id="ARBA00077607"/>
    </source>
</evidence>
<feature type="compositionally biased region" description="Basic and acidic residues" evidence="12">
    <location>
        <begin position="25"/>
        <end position="94"/>
    </location>
</feature>
<dbReference type="InterPro" id="IPR011993">
    <property type="entry name" value="PH-like_dom_sf"/>
</dbReference>
<dbReference type="Proteomes" id="UP000472277">
    <property type="component" value="Chromosome 7"/>
</dbReference>
<evidence type="ECO:0000256" key="5">
    <source>
        <dbReference type="ARBA" id="ARBA00022737"/>
    </source>
</evidence>
<dbReference type="PROSITE" id="PS50106">
    <property type="entry name" value="PDZ"/>
    <property type="match status" value="2"/>
</dbReference>
<organism evidence="15 16">
    <name type="scientific">Salmo trutta</name>
    <name type="common">Brown trout</name>
    <dbReference type="NCBI Taxonomy" id="8032"/>
    <lineage>
        <taxon>Eukaryota</taxon>
        <taxon>Metazoa</taxon>
        <taxon>Chordata</taxon>
        <taxon>Craniata</taxon>
        <taxon>Vertebrata</taxon>
        <taxon>Euteleostomi</taxon>
        <taxon>Actinopterygii</taxon>
        <taxon>Neopterygii</taxon>
        <taxon>Teleostei</taxon>
        <taxon>Protacanthopterygii</taxon>
        <taxon>Salmoniformes</taxon>
        <taxon>Salmonidae</taxon>
        <taxon>Salmoninae</taxon>
        <taxon>Salmo</taxon>
    </lineage>
</organism>
<name>A0A674E9U5_SALTR</name>
<feature type="compositionally biased region" description="Acidic residues" evidence="12">
    <location>
        <begin position="1"/>
        <end position="24"/>
    </location>
</feature>
<dbReference type="SMART" id="SM00228">
    <property type="entry name" value="PDZ"/>
    <property type="match status" value="2"/>
</dbReference>
<evidence type="ECO:0000313" key="16">
    <source>
        <dbReference type="Proteomes" id="UP000472277"/>
    </source>
</evidence>
<feature type="compositionally biased region" description="Low complexity" evidence="12">
    <location>
        <begin position="404"/>
        <end position="549"/>
    </location>
</feature>
<evidence type="ECO:0000256" key="8">
    <source>
        <dbReference type="ARBA" id="ARBA00067675"/>
    </source>
</evidence>
<evidence type="ECO:0000256" key="12">
    <source>
        <dbReference type="SAM" id="MobiDB-lite"/>
    </source>
</evidence>
<dbReference type="GO" id="GO:0043197">
    <property type="term" value="C:dendritic spine"/>
    <property type="evidence" value="ECO:0007669"/>
    <property type="project" value="TreeGrafter"/>
</dbReference>
<evidence type="ECO:0000256" key="1">
    <source>
        <dbReference type="ARBA" id="ARBA00004556"/>
    </source>
</evidence>
<evidence type="ECO:0000313" key="15">
    <source>
        <dbReference type="Ensembl" id="ENSSTUP00000105103.1"/>
    </source>
</evidence>
<dbReference type="FunFam" id="2.30.42.10:FF:000007">
    <property type="entry name" value="Amyloid beta A4 protein-binding family A member"/>
    <property type="match status" value="1"/>
</dbReference>
<dbReference type="SUPFAM" id="SSF50156">
    <property type="entry name" value="PDZ domain-like"/>
    <property type="match status" value="2"/>
</dbReference>
<evidence type="ECO:0000256" key="11">
    <source>
        <dbReference type="ARBA" id="ARBA00083043"/>
    </source>
</evidence>
<feature type="compositionally biased region" description="Basic and acidic residues" evidence="12">
    <location>
        <begin position="606"/>
        <end position="621"/>
    </location>
</feature>
<evidence type="ECO:0000256" key="7">
    <source>
        <dbReference type="ARBA" id="ARBA00058713"/>
    </source>
</evidence>
<feature type="region of interest" description="Disordered" evidence="12">
    <location>
        <begin position="1"/>
        <end position="762"/>
    </location>
</feature>
<feature type="compositionally biased region" description="Low complexity" evidence="12">
    <location>
        <begin position="565"/>
        <end position="592"/>
    </location>
</feature>
<dbReference type="CDD" id="cd06720">
    <property type="entry name" value="PDZ1_APBA1_3-like"/>
    <property type="match status" value="1"/>
</dbReference>
<comment type="function">
    <text evidence="7">May modulate processing of the amyloid-beta precursor protein (APP) and hence formation of APP-beta. May enhance the activity of HIF1A in macrophages by inhibiting the activity of HIF1AN.</text>
</comment>
<dbReference type="OMA" id="PSPAPCY"/>
<keyword evidence="4" id="KW-0597">Phosphoprotein</keyword>
<dbReference type="InterPro" id="IPR051230">
    <property type="entry name" value="APP-Binding"/>
</dbReference>
<evidence type="ECO:0000259" key="13">
    <source>
        <dbReference type="PROSITE" id="PS01179"/>
    </source>
</evidence>
<dbReference type="CDD" id="cd06793">
    <property type="entry name" value="PDZ2_APBA1_3-like"/>
    <property type="match status" value="1"/>
</dbReference>
<feature type="domain" description="PDZ" evidence="14">
    <location>
        <begin position="1050"/>
        <end position="1126"/>
    </location>
</feature>
<dbReference type="CDD" id="cd01208">
    <property type="entry name" value="PTB_X11"/>
    <property type="match status" value="1"/>
</dbReference>
<dbReference type="AlphaFoldDB" id="A0A674E9U5"/>